<comment type="caution">
    <text evidence="2">The sequence shown here is derived from an EMBL/GenBank/DDBJ whole genome shotgun (WGS) entry which is preliminary data.</text>
</comment>
<feature type="compositionally biased region" description="Polar residues" evidence="1">
    <location>
        <begin position="28"/>
        <end position="41"/>
    </location>
</feature>
<protein>
    <submittedName>
        <fullName evidence="2">Uncharacterized protein</fullName>
    </submittedName>
</protein>
<sequence length="125" mass="13413">MARTLALGMCRRALGNCSTPGTPRAVEPSNSHAPGTRSSRGISFGHALMGVHGQASPHGQCARHLDVQAHFSTKRQQHQYRPPSSTGAALGGRCQRATRCCRGPPSSTEVPLGDVRRQVYKKTRV</sequence>
<reference evidence="2" key="1">
    <citation type="journal article" date="2022" name="bioRxiv">
        <title>Sequencing and chromosome-scale assembly of the giantPleurodeles waltlgenome.</title>
        <authorList>
            <person name="Brown T."/>
            <person name="Elewa A."/>
            <person name="Iarovenko S."/>
            <person name="Subramanian E."/>
            <person name="Araus A.J."/>
            <person name="Petzold A."/>
            <person name="Susuki M."/>
            <person name="Suzuki K.-i.T."/>
            <person name="Hayashi T."/>
            <person name="Toyoda A."/>
            <person name="Oliveira C."/>
            <person name="Osipova E."/>
            <person name="Leigh N.D."/>
            <person name="Simon A."/>
            <person name="Yun M.H."/>
        </authorList>
    </citation>
    <scope>NUCLEOTIDE SEQUENCE</scope>
    <source>
        <strain evidence="2">20211129_DDA</strain>
        <tissue evidence="2">Liver</tissue>
    </source>
</reference>
<dbReference type="AlphaFoldDB" id="A0AAV7UZC5"/>
<evidence type="ECO:0000256" key="1">
    <source>
        <dbReference type="SAM" id="MobiDB-lite"/>
    </source>
</evidence>
<dbReference type="Proteomes" id="UP001066276">
    <property type="component" value="Chromosome 2_2"/>
</dbReference>
<accession>A0AAV7UZC5</accession>
<proteinExistence type="predicted"/>
<name>A0AAV7UZC5_PLEWA</name>
<evidence type="ECO:0000313" key="3">
    <source>
        <dbReference type="Proteomes" id="UP001066276"/>
    </source>
</evidence>
<organism evidence="2 3">
    <name type="scientific">Pleurodeles waltl</name>
    <name type="common">Iberian ribbed newt</name>
    <dbReference type="NCBI Taxonomy" id="8319"/>
    <lineage>
        <taxon>Eukaryota</taxon>
        <taxon>Metazoa</taxon>
        <taxon>Chordata</taxon>
        <taxon>Craniata</taxon>
        <taxon>Vertebrata</taxon>
        <taxon>Euteleostomi</taxon>
        <taxon>Amphibia</taxon>
        <taxon>Batrachia</taxon>
        <taxon>Caudata</taxon>
        <taxon>Salamandroidea</taxon>
        <taxon>Salamandridae</taxon>
        <taxon>Pleurodelinae</taxon>
        <taxon>Pleurodeles</taxon>
    </lineage>
</organism>
<keyword evidence="3" id="KW-1185">Reference proteome</keyword>
<feature type="region of interest" description="Disordered" evidence="1">
    <location>
        <begin position="18"/>
        <end position="43"/>
    </location>
</feature>
<dbReference type="EMBL" id="JANPWB010000004">
    <property type="protein sequence ID" value="KAJ1193299.1"/>
    <property type="molecule type" value="Genomic_DNA"/>
</dbReference>
<gene>
    <name evidence="2" type="ORF">NDU88_002598</name>
</gene>
<evidence type="ECO:0000313" key="2">
    <source>
        <dbReference type="EMBL" id="KAJ1193299.1"/>
    </source>
</evidence>